<keyword evidence="1" id="KW-0812">Transmembrane</keyword>
<keyword evidence="1" id="KW-1133">Transmembrane helix</keyword>
<feature type="domain" description="PiggyBac transposable element-derived protein" evidence="2">
    <location>
        <begin position="69"/>
        <end position="177"/>
    </location>
</feature>
<proteinExistence type="predicted"/>
<feature type="transmembrane region" description="Helical" evidence="1">
    <location>
        <begin position="496"/>
        <end position="518"/>
    </location>
</feature>
<dbReference type="AlphaFoldDB" id="A0A3B4EY15"/>
<dbReference type="Pfam" id="PF13843">
    <property type="entry name" value="DDE_Tnp_1_7"/>
    <property type="match status" value="2"/>
</dbReference>
<dbReference type="GeneTree" id="ENSGT00940000166554"/>
<protein>
    <recommendedName>
        <fullName evidence="2">PiggyBac transposable element-derived protein domain-containing protein</fullName>
    </recommendedName>
</protein>
<name>A0A3B4EY15_9CICH</name>
<feature type="domain" description="PiggyBac transposable element-derived protein" evidence="2">
    <location>
        <begin position="179"/>
        <end position="410"/>
    </location>
</feature>
<dbReference type="PANTHER" id="PTHR47272:SF1">
    <property type="entry name" value="PIGGYBAC TRANSPOSABLE ELEMENT-DERIVED PROTEIN 3-LIKE"/>
    <property type="match status" value="1"/>
</dbReference>
<dbReference type="InterPro" id="IPR029526">
    <property type="entry name" value="PGBD"/>
</dbReference>
<sequence>IPSESEDSELSGSDSEVEEWIPESVTLRKRGIQMKRTVKCLTSQDGEKHTHPSMLTQTGRASCQKLMTSPLQYFRKFFSEDILEVIVEESNLYAIQWDPNKPLNLTTNELEQFLDTVVYMSLFGLPATSVFWNKATRVSKVADTMTLNRWEAIKKFLHINNNEGQEQDDPLYKIHPLKLTIDEQMVPFKRRNRLKQYLPSKPKKWGYKILILTGSDGIPYNLEVYTGRVNQPHELPDVGASGNVILRLAQPIPKEENYKFFFDNWFISVPLVVTLNEQGIGCTGTVRGNRLPGVNLKSDADLKRAGRGAFEEKIAMVRETTLHVVKWYDNRSVTLLSDHIGANPVTEVERWDRKQKKHITVQCPAVVQEYNKNMGGVDLLDSLIALYRNKVRSKKWYHQLVFHFLDMITVTTWLCLSDSSQECHYQFIVSFELSGFQEPVFRHQSNSLTDSTLFSYSPILTNSPLFSFLQSDSHYMRKGLTPSTLHSYYFTRRAPAFFCLTVSTPLCPIFIVTVYAFICHCKDVKNVNLPYI</sequence>
<reference evidence="3" key="1">
    <citation type="submission" date="2023-09" db="UniProtKB">
        <authorList>
            <consortium name="Ensembl"/>
        </authorList>
    </citation>
    <scope>IDENTIFICATION</scope>
</reference>
<organism evidence="3">
    <name type="scientific">Pundamilia nyererei</name>
    <dbReference type="NCBI Taxonomy" id="303518"/>
    <lineage>
        <taxon>Eukaryota</taxon>
        <taxon>Metazoa</taxon>
        <taxon>Chordata</taxon>
        <taxon>Craniata</taxon>
        <taxon>Vertebrata</taxon>
        <taxon>Euteleostomi</taxon>
        <taxon>Actinopterygii</taxon>
        <taxon>Neopterygii</taxon>
        <taxon>Teleostei</taxon>
        <taxon>Neoteleostei</taxon>
        <taxon>Acanthomorphata</taxon>
        <taxon>Ovalentaria</taxon>
        <taxon>Cichlomorphae</taxon>
        <taxon>Cichliformes</taxon>
        <taxon>Cichlidae</taxon>
        <taxon>African cichlids</taxon>
        <taxon>Pseudocrenilabrinae</taxon>
        <taxon>Haplochromini</taxon>
        <taxon>Pundamilia</taxon>
    </lineage>
</organism>
<dbReference type="Ensembl" id="ENSPNYT00000002306.1">
    <property type="protein sequence ID" value="ENSPNYP00000002249.1"/>
    <property type="gene ID" value="ENSPNYG00000001684.1"/>
</dbReference>
<dbReference type="PANTHER" id="PTHR47272">
    <property type="entry name" value="DDE_TNP_1_7 DOMAIN-CONTAINING PROTEIN"/>
    <property type="match status" value="1"/>
</dbReference>
<evidence type="ECO:0000256" key="1">
    <source>
        <dbReference type="SAM" id="Phobius"/>
    </source>
</evidence>
<evidence type="ECO:0000259" key="2">
    <source>
        <dbReference type="Pfam" id="PF13843"/>
    </source>
</evidence>
<accession>A0A3B4EY15</accession>
<dbReference type="STRING" id="303518.ENSPNYP00000002249"/>
<keyword evidence="1" id="KW-0472">Membrane</keyword>
<evidence type="ECO:0000313" key="3">
    <source>
        <dbReference type="Ensembl" id="ENSPNYP00000002249.1"/>
    </source>
</evidence>